<keyword evidence="5" id="KW-0472">Membrane</keyword>
<gene>
    <name evidence="6" type="ORF">LPTSP4_08990</name>
</gene>
<evidence type="ECO:0000256" key="5">
    <source>
        <dbReference type="SAM" id="Phobius"/>
    </source>
</evidence>
<dbReference type="GO" id="GO:0015031">
    <property type="term" value="P:protein transport"/>
    <property type="evidence" value="ECO:0007669"/>
    <property type="project" value="UniProtKB-KW"/>
</dbReference>
<name>A0A2P2DXQ0_9LEPT</name>
<keyword evidence="2" id="KW-0813">Transport</keyword>
<evidence type="ECO:0000256" key="2">
    <source>
        <dbReference type="ARBA" id="ARBA00022448"/>
    </source>
</evidence>
<keyword evidence="5" id="KW-1133">Transmembrane helix</keyword>
<dbReference type="GO" id="GO:0051262">
    <property type="term" value="P:protein tetramerization"/>
    <property type="evidence" value="ECO:0007669"/>
    <property type="project" value="InterPro"/>
</dbReference>
<protein>
    <recommendedName>
        <fullName evidence="8">Preprotein translocase subunit SecB</fullName>
    </recommendedName>
</protein>
<reference evidence="6 7" key="1">
    <citation type="submission" date="2018-02" db="EMBL/GenBank/DDBJ databases">
        <title>Novel Leptospira species isolated from soil and water in Japan.</title>
        <authorList>
            <person name="Nakao R."/>
            <person name="Masuzawa T."/>
        </authorList>
    </citation>
    <scope>NUCLEOTIDE SEQUENCE [LARGE SCALE GENOMIC DNA]</scope>
    <source>
        <strain evidence="6 7">YH101</strain>
    </source>
</reference>
<dbReference type="OrthoDB" id="983047at2"/>
<evidence type="ECO:0000256" key="1">
    <source>
        <dbReference type="ARBA" id="ARBA00009990"/>
    </source>
</evidence>
<evidence type="ECO:0008006" key="8">
    <source>
        <dbReference type="Google" id="ProtNLM"/>
    </source>
</evidence>
<dbReference type="Pfam" id="PF02556">
    <property type="entry name" value="SecB"/>
    <property type="match status" value="1"/>
</dbReference>
<dbReference type="InterPro" id="IPR003708">
    <property type="entry name" value="SecB"/>
</dbReference>
<evidence type="ECO:0000313" key="7">
    <source>
        <dbReference type="Proteomes" id="UP000245133"/>
    </source>
</evidence>
<proteinExistence type="inferred from homology"/>
<dbReference type="RefSeq" id="WP_108974233.1">
    <property type="nucleotide sequence ID" value="NZ_BFBB01000003.1"/>
</dbReference>
<keyword evidence="7" id="KW-1185">Reference proteome</keyword>
<dbReference type="Gene3D" id="3.10.420.10">
    <property type="entry name" value="SecB-like"/>
    <property type="match status" value="1"/>
</dbReference>
<evidence type="ECO:0000256" key="4">
    <source>
        <dbReference type="ARBA" id="ARBA00023010"/>
    </source>
</evidence>
<dbReference type="GO" id="GO:0051082">
    <property type="term" value="F:unfolded protein binding"/>
    <property type="evidence" value="ECO:0007669"/>
    <property type="project" value="InterPro"/>
</dbReference>
<keyword evidence="5" id="KW-0812">Transmembrane</keyword>
<comment type="caution">
    <text evidence="6">The sequence shown here is derived from an EMBL/GenBank/DDBJ whole genome shotgun (WGS) entry which is preliminary data.</text>
</comment>
<evidence type="ECO:0000256" key="3">
    <source>
        <dbReference type="ARBA" id="ARBA00022927"/>
    </source>
</evidence>
<dbReference type="InterPro" id="IPR035958">
    <property type="entry name" value="SecB-like_sf"/>
</dbReference>
<dbReference type="AlphaFoldDB" id="A0A2P2DXQ0"/>
<feature type="transmembrane region" description="Helical" evidence="5">
    <location>
        <begin position="125"/>
        <end position="147"/>
    </location>
</feature>
<comment type="similarity">
    <text evidence="1">Belongs to the SecB family.</text>
</comment>
<dbReference type="EMBL" id="BFBB01000003">
    <property type="protein sequence ID" value="GBF49386.1"/>
    <property type="molecule type" value="Genomic_DNA"/>
</dbReference>
<accession>A0A2P2DXQ0</accession>
<dbReference type="SUPFAM" id="SSF54611">
    <property type="entry name" value="SecB-like"/>
    <property type="match status" value="1"/>
</dbReference>
<dbReference type="Proteomes" id="UP000245133">
    <property type="component" value="Unassembled WGS sequence"/>
</dbReference>
<keyword evidence="3" id="KW-0653">Protein transport</keyword>
<keyword evidence="4" id="KW-0811">Translocation</keyword>
<evidence type="ECO:0000313" key="6">
    <source>
        <dbReference type="EMBL" id="GBF49386.1"/>
    </source>
</evidence>
<organism evidence="6 7">
    <name type="scientific">Leptospira ryugenii</name>
    <dbReference type="NCBI Taxonomy" id="1917863"/>
    <lineage>
        <taxon>Bacteria</taxon>
        <taxon>Pseudomonadati</taxon>
        <taxon>Spirochaetota</taxon>
        <taxon>Spirochaetia</taxon>
        <taxon>Leptospirales</taxon>
        <taxon>Leptospiraceae</taxon>
        <taxon>Leptospira</taxon>
    </lineage>
</organism>
<sequence length="166" mass="18863">MEASSIIAPIAFESYRIDKADIEMKPYLQLLANYNQVDFVNVWFSYGLREPTFLKADKLYVVGFNLEVKFYKSEIAIEDREKAESMIDLKLGIAGMFSVVDENRLPLEVEERLIKINGPTILFPYARAAMTLLLSLAGFPAFLFPILNINELSKKAGEAMEVRVVE</sequence>